<dbReference type="EMBL" id="QXLS01000006">
    <property type="protein sequence ID" value="RKA06629.1"/>
    <property type="molecule type" value="Genomic_DNA"/>
</dbReference>
<feature type="signal peptide" evidence="1">
    <location>
        <begin position="1"/>
        <end position="19"/>
    </location>
</feature>
<evidence type="ECO:0000313" key="21">
    <source>
        <dbReference type="Proteomes" id="UP000272537"/>
    </source>
</evidence>
<dbReference type="EMBL" id="AABAGT010000001">
    <property type="protein sequence ID" value="EAG0865757.1"/>
    <property type="molecule type" value="Genomic_DNA"/>
</dbReference>
<evidence type="ECO:0000313" key="29">
    <source>
        <dbReference type="Proteomes" id="UP000522199"/>
    </source>
</evidence>
<comment type="caution">
    <text evidence="5">The sequence shown here is derived from an EMBL/GenBank/DDBJ whole genome shotgun (WGS) entry which is preliminary data.</text>
</comment>
<evidence type="ECO:0000313" key="13">
    <source>
        <dbReference type="EMBL" id="EAH4241565.1"/>
    </source>
</evidence>
<evidence type="ECO:0000313" key="3">
    <source>
        <dbReference type="EMBL" id="EAC5550030.1"/>
    </source>
</evidence>
<dbReference type="EMBL" id="DAAJZA010000005">
    <property type="protein sequence ID" value="HAC1755126.1"/>
    <property type="molecule type" value="Genomic_DNA"/>
</dbReference>
<evidence type="ECO:0000313" key="16">
    <source>
        <dbReference type="EMBL" id="EDO0985960.1"/>
    </source>
</evidence>
<evidence type="ECO:0000313" key="6">
    <source>
        <dbReference type="EMBL" id="EAG0865757.1"/>
    </source>
</evidence>
<dbReference type="OMA" id="MKKMMFF"/>
<dbReference type="KEGG" id="lmok:CQ02_09870"/>
<evidence type="ECO:0000313" key="33">
    <source>
        <dbReference type="Proteomes" id="UP000533021"/>
    </source>
</evidence>
<dbReference type="Proteomes" id="UP000533021">
    <property type="component" value="Unassembled WGS sequence"/>
</dbReference>
<evidence type="ECO:0000313" key="26">
    <source>
        <dbReference type="Proteomes" id="UP000427828"/>
    </source>
</evidence>
<dbReference type="Proteomes" id="UP000379076">
    <property type="component" value="Unassembled WGS sequence"/>
</dbReference>
<reference evidence="5 25" key="5">
    <citation type="submission" date="2019-03" db="EMBL/GenBank/DDBJ databases">
        <authorList>
            <person name="Ashton P.M."/>
            <person name="Dallman T."/>
            <person name="Nair S."/>
            <person name="De Pinna E."/>
            <person name="Peters T."/>
            <person name="Grant K."/>
        </authorList>
    </citation>
    <scope>NUCLEOTIDE SEQUENCE [LARGE SCALE GENOMIC DNA]</scope>
    <source>
        <strain evidence="11 33">282333</strain>
        <strain evidence="12 32">282352</strain>
        <strain evidence="10 34">289003</strain>
        <strain evidence="16 27">788324</strain>
        <strain evidence="5">RL15000286</strain>
    </source>
</reference>
<name>A0A0B8R2Q4_LISMN</name>
<evidence type="ECO:0000313" key="32">
    <source>
        <dbReference type="Proteomes" id="UP000530452"/>
    </source>
</evidence>
<dbReference type="EMBL" id="AABEMN010000002">
    <property type="protein sequence ID" value="EAG9518521.1"/>
    <property type="molecule type" value="Genomic_DNA"/>
</dbReference>
<evidence type="ECO:0000313" key="36">
    <source>
        <dbReference type="Proteomes" id="UP000843503"/>
    </source>
</evidence>
<dbReference type="Proteomes" id="UP000358545">
    <property type="component" value="Unassembled WGS sequence"/>
</dbReference>
<protein>
    <submittedName>
        <fullName evidence="5 15">Thioredoxin</fullName>
    </submittedName>
</protein>
<evidence type="ECO:0000313" key="4">
    <source>
        <dbReference type="EMBL" id="EAE1338302.1"/>
    </source>
</evidence>
<evidence type="ECO:0000313" key="22">
    <source>
        <dbReference type="Proteomes" id="UP000358545"/>
    </source>
</evidence>
<dbReference type="EMBL" id="AABGHY010000005">
    <property type="protein sequence ID" value="EAH3294458.1"/>
    <property type="molecule type" value="Genomic_DNA"/>
</dbReference>
<dbReference type="PROSITE" id="PS51257">
    <property type="entry name" value="PROKAR_LIPOPROTEIN"/>
    <property type="match status" value="1"/>
</dbReference>
<feature type="domain" description="Thioredoxin" evidence="2">
    <location>
        <begin position="24"/>
        <end position="153"/>
    </location>
</feature>
<evidence type="ECO:0000313" key="11">
    <source>
        <dbReference type="EMBL" id="EAH2282259.1"/>
    </source>
</evidence>
<evidence type="ECO:0000313" key="7">
    <source>
        <dbReference type="EMBL" id="EAG4462040.1"/>
    </source>
</evidence>
<dbReference type="EMBL" id="AALGDA010000001">
    <property type="protein sequence ID" value="ECY9781467.1"/>
    <property type="molecule type" value="Genomic_DNA"/>
</dbReference>
<evidence type="ECO:0000313" key="28">
    <source>
        <dbReference type="Proteomes" id="UP000489121"/>
    </source>
</evidence>
<evidence type="ECO:0000313" key="37">
    <source>
        <dbReference type="Proteomes" id="UP000843775"/>
    </source>
</evidence>
<reference evidence="29 35" key="6">
    <citation type="submission" date="2019-04" db="EMBL/GenBank/DDBJ databases">
        <authorList>
            <consortium name="GenomeTrakr network: Whole genome sequencing for foodborne pathogen traceback"/>
        </authorList>
    </citation>
    <scope>NUCLEOTIDE SEQUENCE [LARGE SCALE GENOMIC DNA]</scope>
    <source>
        <strain evidence="8 35">CFSAN004300</strain>
        <strain evidence="9 29">CFSAN072474</strain>
    </source>
</reference>
<reference evidence="6 22" key="4">
    <citation type="submission" date="2018-06" db="EMBL/GenBank/DDBJ databases">
        <authorList>
            <consortium name="PulseNet: The National Subtyping Network for Foodborne Disease Surveillance"/>
            <person name="Tarr C.L."/>
            <person name="Trees E."/>
            <person name="Katz L.S."/>
            <person name="Carleton-Romer H.A."/>
            <person name="Stroika S."/>
            <person name="Kucerova Z."/>
            <person name="Roache K.F."/>
            <person name="Sabol A.L."/>
            <person name="Besser J."/>
            <person name="Gerner-Smidt P."/>
        </authorList>
    </citation>
    <scope>NUCLEOTIDE SEQUENCE [LARGE SCALE GENOMIC DNA]</scope>
    <source>
        <strain evidence="6 22">PNUSAL002180</strain>
        <strain evidence="15 28">PNUSAL005692</strain>
    </source>
</reference>
<evidence type="ECO:0000313" key="23">
    <source>
        <dbReference type="Proteomes" id="UP000365297"/>
    </source>
</evidence>
<evidence type="ECO:0000313" key="12">
    <source>
        <dbReference type="EMBL" id="EAH3294458.1"/>
    </source>
</evidence>
<evidence type="ECO:0000313" key="27">
    <source>
        <dbReference type="Proteomes" id="UP000467536"/>
    </source>
</evidence>
<sequence length="157" mass="17620">MKKILLLLTSITVILTLGACGDNKKETEEKANQTEKESASFLTTISTKDFKQKMADKTTGFVYVGRPTCEDCQAFQPILKKELKKRQPDQKMAYYNTDKASEKSRDDMIALLEKMDIDSVPTMVYLKDGKVASTYAATDEPAKLTNWMNKVSGEVSE</sequence>
<dbReference type="Proteomes" id="UP000467536">
    <property type="component" value="Unassembled WGS sequence"/>
</dbReference>
<reference evidence="36 37" key="2">
    <citation type="journal article" date="2018" name="Genome Biol.">
        <title>SKESA: strategic k-mer extension for scrupulous assemblies.</title>
        <authorList>
            <person name="Souvorov A."/>
            <person name="Agarwala R."/>
            <person name="Lipman D.J."/>
        </authorList>
    </citation>
    <scope>NUCLEOTIDE SEQUENCE [LARGE SCALE GENOMIC DNA]</scope>
    <source>
        <strain evidence="17">09CEB371LM</strain>
        <strain evidence="19">2017-325981-023-01</strain>
        <strain evidence="18 37">DMG1500109</strain>
    </source>
</reference>
<feature type="chain" id="PRO_5044052863" evidence="1">
    <location>
        <begin position="20"/>
        <end position="157"/>
    </location>
</feature>
<dbReference type="EMBL" id="AAAIXK010000003">
    <property type="protein sequence ID" value="EAC5550030.1"/>
    <property type="molecule type" value="Genomic_DNA"/>
</dbReference>
<evidence type="ECO:0000313" key="35">
    <source>
        <dbReference type="Proteomes" id="UP000548278"/>
    </source>
</evidence>
<dbReference type="Proteomes" id="UP000528151">
    <property type="component" value="Unassembled WGS sequence"/>
</dbReference>
<gene>
    <name evidence="6" type="ORF">A8L61_00525</name>
    <name evidence="8" type="ORF">AB917_10560</name>
    <name evidence="4" type="ORF">ART25_05170</name>
    <name evidence="3" type="ORF">ARY78_06290</name>
    <name evidence="14" type="ORF">BCZ19_10155</name>
    <name evidence="7" type="ORF">CA369_07070</name>
    <name evidence="9" type="ORF">CW845_00530</name>
    <name evidence="11" type="ORF">D4920_09275</name>
    <name evidence="10" type="ORF">D4B11_01970</name>
    <name evidence="12" type="ORF">D5N24_08630</name>
    <name evidence="20" type="ORF">DYZ80_02524</name>
    <name evidence="5" type="ORF">E1W56_10045</name>
    <name evidence="13" type="ORF">E5F58_06040</name>
    <name evidence="15" type="ORF">F6515_00525</name>
    <name evidence="16" type="ORF">FV747_08140</name>
    <name evidence="17" type="ORF">GHH22_00645</name>
    <name evidence="18" type="ORF">GI949_09070</name>
    <name evidence="19" type="ORF">HQN34_001322</name>
</gene>
<proteinExistence type="predicted"/>
<reference evidence="18" key="7">
    <citation type="submission" date="2019-11" db="EMBL/GenBank/DDBJ databases">
        <authorList>
            <consortium name="NCBI Pathogen Detection Project"/>
        </authorList>
    </citation>
    <scope>NUCLEOTIDE SEQUENCE</scope>
    <source>
        <strain evidence="17">09CEB371LM</strain>
        <strain evidence="19">2017-325981-023-01</strain>
        <strain evidence="18">DMG1500109</strain>
    </source>
</reference>
<evidence type="ECO:0000313" key="20">
    <source>
        <dbReference type="EMBL" id="RKA06629.1"/>
    </source>
</evidence>
<dbReference type="EMBL" id="AALAQH010000005">
    <property type="protein sequence ID" value="ECX6925029.1"/>
    <property type="molecule type" value="Genomic_DNA"/>
</dbReference>
<dbReference type="Proteomes" id="UP000393182">
    <property type="component" value="Unassembled WGS sequence"/>
</dbReference>
<dbReference type="EMBL" id="AANEHK010000006">
    <property type="protein sequence ID" value="EDO0985960.1"/>
    <property type="molecule type" value="Genomic_DNA"/>
</dbReference>
<dbReference type="PROSITE" id="PS51352">
    <property type="entry name" value="THIOREDOXIN_2"/>
    <property type="match status" value="1"/>
</dbReference>
<dbReference type="EMBL" id="AAASLB010000005">
    <property type="protein sequence ID" value="EAE4942373.1"/>
    <property type="molecule type" value="Genomic_DNA"/>
</dbReference>
<evidence type="ECO:0000313" key="24">
    <source>
        <dbReference type="Proteomes" id="UP000379076"/>
    </source>
</evidence>
<dbReference type="SUPFAM" id="SSF52833">
    <property type="entry name" value="Thioredoxin-like"/>
    <property type="match status" value="1"/>
</dbReference>
<evidence type="ECO:0000313" key="10">
    <source>
        <dbReference type="EMBL" id="EAG9518521.1"/>
    </source>
</evidence>
<dbReference type="InterPro" id="IPR046698">
    <property type="entry name" value="PedC-like"/>
</dbReference>
<dbReference type="EMBL" id="AABEKY010000001">
    <property type="protein sequence ID" value="EAG9385977.1"/>
    <property type="molecule type" value="Genomic_DNA"/>
</dbReference>
<evidence type="ECO:0000313" key="18">
    <source>
        <dbReference type="EMBL" id="HAC1755126.1"/>
    </source>
</evidence>
<dbReference type="Pfam" id="PF20207">
    <property type="entry name" value="DUF6568"/>
    <property type="match status" value="1"/>
</dbReference>
<evidence type="ECO:0000313" key="19">
    <source>
        <dbReference type="EMBL" id="HAJ9593124.1"/>
    </source>
</evidence>
<evidence type="ECO:0000313" key="9">
    <source>
        <dbReference type="EMBL" id="EAG9385977.1"/>
    </source>
</evidence>
<dbReference type="EMBL" id="DAAEEB010000001">
    <property type="protein sequence ID" value="HAA8051664.1"/>
    <property type="molecule type" value="Genomic_DNA"/>
</dbReference>
<dbReference type="Proteomes" id="UP000840039">
    <property type="component" value="Unassembled WGS sequence"/>
</dbReference>
<evidence type="ECO:0000313" key="31">
    <source>
        <dbReference type="Proteomes" id="UP000528151"/>
    </source>
</evidence>
<dbReference type="EMBL" id="AABGUK010000002">
    <property type="protein sequence ID" value="EAH4241565.1"/>
    <property type="molecule type" value="Genomic_DNA"/>
</dbReference>
<keyword evidence="1" id="KW-0732">Signal</keyword>
<dbReference type="RefSeq" id="WP_003730823.1">
    <property type="nucleotide sequence ID" value="NC_021825.2"/>
</dbReference>
<dbReference type="EMBL" id="AABDGJ010000007">
    <property type="protein sequence ID" value="EAG6991036.1"/>
    <property type="molecule type" value="Genomic_DNA"/>
</dbReference>
<dbReference type="Proteomes" id="UP000272537">
    <property type="component" value="Unassembled WGS sequence"/>
</dbReference>
<dbReference type="Proteomes" id="UP000489121">
    <property type="component" value="Unassembled WGS sequence"/>
</dbReference>
<evidence type="ECO:0000313" key="5">
    <source>
        <dbReference type="EMBL" id="EAE4942373.1"/>
    </source>
</evidence>
<dbReference type="Proteomes" id="UP000530452">
    <property type="component" value="Unassembled WGS sequence"/>
</dbReference>
<dbReference type="InterPro" id="IPR013766">
    <property type="entry name" value="Thioredoxin_domain"/>
</dbReference>
<reference evidence="20 21" key="1">
    <citation type="journal article" date="2018" name="BMC Genomics">
        <title>Genes significantly associated with lineage II food isolates of Listeria monocytogenes.</title>
        <authorList>
            <person name="Pirone-Davies C."/>
            <person name="Chen Y."/>
            <person name="Pightling A."/>
            <person name="Ryan G."/>
            <person name="Wang Y."/>
            <person name="Yao K."/>
            <person name="Hoffmann M."/>
            <person name="Allard M.W."/>
        </authorList>
    </citation>
    <scope>NUCLEOTIDE SEQUENCE [LARGE SCALE GENOMIC DNA]</scope>
    <source>
        <strain evidence="20 21">PNUSAL000550</strain>
    </source>
</reference>
<dbReference type="EMBL" id="AABBZO010000006">
    <property type="protein sequence ID" value="EAG4462040.1"/>
    <property type="molecule type" value="Genomic_DNA"/>
</dbReference>
<evidence type="ECO:0000313" key="30">
    <source>
        <dbReference type="Proteomes" id="UP000527632"/>
    </source>
</evidence>
<dbReference type="CDD" id="cd02947">
    <property type="entry name" value="TRX_family"/>
    <property type="match status" value="1"/>
</dbReference>
<organism evidence="5 25">
    <name type="scientific">Listeria monocytogenes</name>
    <dbReference type="NCBI Taxonomy" id="1639"/>
    <lineage>
        <taxon>Bacteria</taxon>
        <taxon>Bacillati</taxon>
        <taxon>Bacillota</taxon>
        <taxon>Bacilli</taxon>
        <taxon>Bacillales</taxon>
        <taxon>Listeriaceae</taxon>
        <taxon>Listeria</taxon>
    </lineage>
</organism>
<dbReference type="EMBL" id="AABFVG010000005">
    <property type="protein sequence ID" value="EAH2282259.1"/>
    <property type="molecule type" value="Genomic_DNA"/>
</dbReference>
<dbReference type="InterPro" id="IPR036249">
    <property type="entry name" value="Thioredoxin-like_sf"/>
</dbReference>
<dbReference type="Proteomes" id="UP000365297">
    <property type="component" value="Unassembled WGS sequence"/>
</dbReference>
<dbReference type="Proteomes" id="UP000843775">
    <property type="component" value="Unassembled WGS sequence"/>
</dbReference>
<dbReference type="Proteomes" id="UP000843503">
    <property type="component" value="Unassembled WGS sequence"/>
</dbReference>
<dbReference type="Proteomes" id="UP000548278">
    <property type="component" value="Unassembled WGS sequence"/>
</dbReference>
<dbReference type="Proteomes" id="UP000427828">
    <property type="component" value="Unassembled WGS sequence"/>
</dbReference>
<dbReference type="EMBL" id="AAAQQZ010000002">
    <property type="protein sequence ID" value="EAE1338302.1"/>
    <property type="molecule type" value="Genomic_DNA"/>
</dbReference>
<dbReference type="Gene3D" id="3.40.30.10">
    <property type="entry name" value="Glutaredoxin"/>
    <property type="match status" value="1"/>
</dbReference>
<dbReference type="Proteomes" id="UP000527632">
    <property type="component" value="Unassembled WGS sequence"/>
</dbReference>
<dbReference type="Proteomes" id="UP000546397">
    <property type="component" value="Unassembled WGS sequence"/>
</dbReference>
<evidence type="ECO:0000259" key="2">
    <source>
        <dbReference type="PROSITE" id="PS51352"/>
    </source>
</evidence>
<evidence type="ECO:0000313" key="25">
    <source>
        <dbReference type="Proteomes" id="UP000393182"/>
    </source>
</evidence>
<evidence type="ECO:0000313" key="34">
    <source>
        <dbReference type="Proteomes" id="UP000546397"/>
    </source>
</evidence>
<dbReference type="AlphaFoldDB" id="A0A0B8R2Q4"/>
<accession>A0A0B8R2Q4</accession>
<evidence type="ECO:0000313" key="17">
    <source>
        <dbReference type="EMBL" id="HAA8051664.1"/>
    </source>
</evidence>
<evidence type="ECO:0000256" key="1">
    <source>
        <dbReference type="SAM" id="SignalP"/>
    </source>
</evidence>
<dbReference type="EMBL" id="DABJAN010000002">
    <property type="protein sequence ID" value="HAJ9593124.1"/>
    <property type="molecule type" value="Genomic_DNA"/>
</dbReference>
<evidence type="ECO:0000313" key="14">
    <source>
        <dbReference type="EMBL" id="ECX6925029.1"/>
    </source>
</evidence>
<evidence type="ECO:0000313" key="8">
    <source>
        <dbReference type="EMBL" id="EAG6991036.1"/>
    </source>
</evidence>
<reference evidence="23 24" key="3">
    <citation type="submission" date="2018-06" db="EMBL/GenBank/DDBJ databases">
        <authorList>
            <consortium name="GenomeTrakr: Next Generation Sequencing Network for Food Pathogen Tracability"/>
        </authorList>
    </citation>
    <scope>NUCLEOTIDE SEQUENCE [LARGE SCALE GENOMIC DNA]</scope>
    <source>
        <strain evidence="7 31">CFSAN063727</strain>
        <strain evidence="4 24">FDA00006494</strain>
        <strain evidence="3 23">FDA00007096</strain>
        <strain evidence="14 26">FLAG-51482A</strain>
        <strain evidence="13 30">LS1344</strain>
    </source>
</reference>
<dbReference type="Proteomes" id="UP000522199">
    <property type="component" value="Unassembled WGS sequence"/>
</dbReference>
<evidence type="ECO:0000313" key="15">
    <source>
        <dbReference type="EMBL" id="ECY9781467.1"/>
    </source>
</evidence>